<comment type="subcellular location">
    <subcellularLocation>
        <location evidence="1">Membrane</location>
        <topology evidence="1">Multi-pass membrane protein</topology>
    </subcellularLocation>
</comment>
<dbReference type="AlphaFoldDB" id="A0A2I0QX13"/>
<dbReference type="Pfam" id="PF05140">
    <property type="entry name" value="ResB"/>
    <property type="match status" value="2"/>
</dbReference>
<dbReference type="InterPro" id="IPR023494">
    <property type="entry name" value="Cyt_c_bgen_Ccs1/CcsB/ResB"/>
</dbReference>
<feature type="transmembrane region" description="Helical" evidence="6">
    <location>
        <begin position="129"/>
        <end position="151"/>
    </location>
</feature>
<proteinExistence type="predicted"/>
<feature type="transmembrane region" description="Helical" evidence="6">
    <location>
        <begin position="220"/>
        <end position="242"/>
    </location>
</feature>
<dbReference type="PANTHER" id="PTHR31566:SF0">
    <property type="entry name" value="CYTOCHROME C BIOGENESIS PROTEIN CCS1, CHLOROPLASTIC"/>
    <property type="match status" value="1"/>
</dbReference>
<gene>
    <name evidence="8" type="ORF">CEY16_03780</name>
</gene>
<dbReference type="OrthoDB" id="9770923at2"/>
<evidence type="ECO:0000256" key="2">
    <source>
        <dbReference type="ARBA" id="ARBA00022692"/>
    </source>
</evidence>
<dbReference type="GO" id="GO:0016020">
    <property type="term" value="C:membrane"/>
    <property type="evidence" value="ECO:0007669"/>
    <property type="project" value="UniProtKB-SubCell"/>
</dbReference>
<keyword evidence="9" id="KW-1185">Reference proteome</keyword>
<keyword evidence="4 6" id="KW-1133">Transmembrane helix</keyword>
<comment type="caution">
    <text evidence="8">The sequence shown here is derived from an EMBL/GenBank/DDBJ whole genome shotgun (WGS) entry which is preliminary data.</text>
</comment>
<dbReference type="PANTHER" id="PTHR31566">
    <property type="entry name" value="CYTOCHROME C BIOGENESIS PROTEIN CCS1, CHLOROPLASTIC"/>
    <property type="match status" value="1"/>
</dbReference>
<evidence type="ECO:0000259" key="7">
    <source>
        <dbReference type="Pfam" id="PF05140"/>
    </source>
</evidence>
<feature type="domain" description="ResB-like" evidence="7">
    <location>
        <begin position="444"/>
        <end position="521"/>
    </location>
</feature>
<evidence type="ECO:0000256" key="4">
    <source>
        <dbReference type="ARBA" id="ARBA00022989"/>
    </source>
</evidence>
<accession>A0A2I0QX13</accession>
<dbReference type="EMBL" id="PJNH01000001">
    <property type="protein sequence ID" value="PKR78886.1"/>
    <property type="molecule type" value="Genomic_DNA"/>
</dbReference>
<sequence length="541" mass="62259">MEKIKCECGHINHEGTVLCEACGKPIQGNQHIDGNDDRKLLDMRYDGSARRSKTYKRTLVDKVWAWFSSVKVGVWLIVVALIASAVGTIYPQEPHIQSPLPAEVYYKDEYGMAGQIYYQLGFHNLYSSWWYITLIALIGISLIICSIDRVVPLHRALKNQSPKRHEVFIRRQRLFSESTSATSEDQNRMVENLKKKRYKITSENGHIMAEKNRFSRWGPYVNHIGLIIILLAAILRMFPFFYSEGYVWVREGETKIIPSTQQEYYIENKEFIYETYDRNDERFQEALENEEFDVPSNFQTNAVVYKVKGDTIAGQEPELEPVSEGEIRLNQPLTFDGYSIFQAGSQIQSEYASIELELSDAEGNAIKEFEYDTGEAPQKIDLGDGYQMEVEEWYPQFTITDEGASSDSKYPRNPGIIFNLSGPENEDGERFFYLEQEVLPLSEGGVYDVSYSDSELITASGLSVKKDRTLWMFGLGAAIFLIGVSQGLYWHHRRIWIQPKEKGILLAAHTNKNWHGIKQDIEQSIEKTKINMTEDQQELKE</sequence>
<name>A0A2I0QX13_9BACI</name>
<dbReference type="Proteomes" id="UP000243524">
    <property type="component" value="Unassembled WGS sequence"/>
</dbReference>
<reference evidence="8 9" key="1">
    <citation type="submission" date="2017-06" db="EMBL/GenBank/DDBJ databases">
        <title>the draft geome sequence of Illustriluteabacillus marina B3227.</title>
        <authorList>
            <person name="He R.-H."/>
            <person name="Du Z.-J."/>
        </authorList>
    </citation>
    <scope>NUCLEOTIDE SEQUENCE [LARGE SCALE GENOMIC DNA]</scope>
    <source>
        <strain evidence="8 9">B3227</strain>
    </source>
</reference>
<protein>
    <submittedName>
        <fullName evidence="8">Cytochrome C biogenesis protein</fullName>
    </submittedName>
</protein>
<dbReference type="GO" id="GO:0017004">
    <property type="term" value="P:cytochrome complex assembly"/>
    <property type="evidence" value="ECO:0007669"/>
    <property type="project" value="UniProtKB-KW"/>
</dbReference>
<dbReference type="RefSeq" id="WP_101330630.1">
    <property type="nucleotide sequence ID" value="NZ_PJNH01000001.1"/>
</dbReference>
<feature type="domain" description="ResB-like" evidence="7">
    <location>
        <begin position="70"/>
        <end position="404"/>
    </location>
</feature>
<evidence type="ECO:0000256" key="5">
    <source>
        <dbReference type="ARBA" id="ARBA00023136"/>
    </source>
</evidence>
<evidence type="ECO:0000313" key="8">
    <source>
        <dbReference type="EMBL" id="PKR78886.1"/>
    </source>
</evidence>
<organism evidence="8 9">
    <name type="scientific">Halalkalibacillus sediminis</name>
    <dbReference type="NCBI Taxonomy" id="2018042"/>
    <lineage>
        <taxon>Bacteria</taxon>
        <taxon>Bacillati</taxon>
        <taxon>Bacillota</taxon>
        <taxon>Bacilli</taxon>
        <taxon>Bacillales</taxon>
        <taxon>Bacillaceae</taxon>
        <taxon>Halalkalibacillus</taxon>
    </lineage>
</organism>
<keyword evidence="2 6" id="KW-0812">Transmembrane</keyword>
<evidence type="ECO:0000256" key="1">
    <source>
        <dbReference type="ARBA" id="ARBA00004141"/>
    </source>
</evidence>
<evidence type="ECO:0000256" key="6">
    <source>
        <dbReference type="SAM" id="Phobius"/>
    </source>
</evidence>
<evidence type="ECO:0000256" key="3">
    <source>
        <dbReference type="ARBA" id="ARBA00022748"/>
    </source>
</evidence>
<feature type="transmembrane region" description="Helical" evidence="6">
    <location>
        <begin position="470"/>
        <end position="490"/>
    </location>
</feature>
<feature type="transmembrane region" description="Helical" evidence="6">
    <location>
        <begin position="63"/>
        <end position="90"/>
    </location>
</feature>
<dbReference type="InterPro" id="IPR007816">
    <property type="entry name" value="ResB-like_domain"/>
</dbReference>
<evidence type="ECO:0000313" key="9">
    <source>
        <dbReference type="Proteomes" id="UP000243524"/>
    </source>
</evidence>
<keyword evidence="5 6" id="KW-0472">Membrane</keyword>
<keyword evidence="3" id="KW-0201">Cytochrome c-type biogenesis</keyword>